<comment type="subcellular location">
    <subcellularLocation>
        <location evidence="1">Cell membrane</location>
        <topology evidence="1">Multi-pass membrane protein</topology>
    </subcellularLocation>
</comment>
<evidence type="ECO:0008006" key="15">
    <source>
        <dbReference type="Google" id="ProtNLM"/>
    </source>
</evidence>
<evidence type="ECO:0000256" key="3">
    <source>
        <dbReference type="ARBA" id="ARBA00022475"/>
    </source>
</evidence>
<dbReference type="EMBL" id="GEDC01030032">
    <property type="protein sequence ID" value="JAS07266.1"/>
    <property type="molecule type" value="Transcribed_RNA"/>
</dbReference>
<comment type="similarity">
    <text evidence="2">Belongs to the CD36 family.</text>
</comment>
<evidence type="ECO:0000256" key="6">
    <source>
        <dbReference type="ARBA" id="ARBA00022725"/>
    </source>
</evidence>
<keyword evidence="10" id="KW-0675">Receptor</keyword>
<evidence type="ECO:0000256" key="7">
    <source>
        <dbReference type="ARBA" id="ARBA00022989"/>
    </source>
</evidence>
<keyword evidence="6" id="KW-0552">Olfaction</keyword>
<feature type="transmembrane region" description="Helical" evidence="12">
    <location>
        <begin position="461"/>
        <end position="486"/>
    </location>
</feature>
<dbReference type="GO" id="GO:0005886">
    <property type="term" value="C:plasma membrane"/>
    <property type="evidence" value="ECO:0007669"/>
    <property type="project" value="UniProtKB-SubCell"/>
</dbReference>
<accession>A0A1B6C183</accession>
<keyword evidence="11" id="KW-0325">Glycoprotein</keyword>
<evidence type="ECO:0000313" key="13">
    <source>
        <dbReference type="EMBL" id="JAS07266.1"/>
    </source>
</evidence>
<dbReference type="Pfam" id="PF01130">
    <property type="entry name" value="CD36"/>
    <property type="match status" value="1"/>
</dbReference>
<dbReference type="InterPro" id="IPR002159">
    <property type="entry name" value="CD36_fam"/>
</dbReference>
<protein>
    <recommendedName>
        <fullName evidence="15">Sensory neuron membrane protein 2</fullName>
    </recommendedName>
</protein>
<evidence type="ECO:0000256" key="4">
    <source>
        <dbReference type="ARBA" id="ARBA00022606"/>
    </source>
</evidence>
<evidence type="ECO:0000256" key="1">
    <source>
        <dbReference type="ARBA" id="ARBA00004651"/>
    </source>
</evidence>
<evidence type="ECO:0000256" key="10">
    <source>
        <dbReference type="ARBA" id="ARBA00023170"/>
    </source>
</evidence>
<keyword evidence="4" id="KW-0716">Sensory transduction</keyword>
<keyword evidence="5 12" id="KW-0812">Transmembrane</keyword>
<evidence type="ECO:0000313" key="14">
    <source>
        <dbReference type="EMBL" id="JAS16301.1"/>
    </source>
</evidence>
<evidence type="ECO:0000256" key="2">
    <source>
        <dbReference type="ARBA" id="ARBA00010532"/>
    </source>
</evidence>
<dbReference type="PRINTS" id="PR01609">
    <property type="entry name" value="CD36FAMILY"/>
</dbReference>
<evidence type="ECO:0000256" key="12">
    <source>
        <dbReference type="SAM" id="Phobius"/>
    </source>
</evidence>
<evidence type="ECO:0000256" key="9">
    <source>
        <dbReference type="ARBA" id="ARBA00023157"/>
    </source>
</evidence>
<dbReference type="GO" id="GO:0007608">
    <property type="term" value="P:sensory perception of smell"/>
    <property type="evidence" value="ECO:0007669"/>
    <property type="project" value="UniProtKB-KW"/>
</dbReference>
<keyword evidence="3" id="KW-1003">Cell membrane</keyword>
<name>A0A1B6C183_9HEMI</name>
<dbReference type="AlphaFoldDB" id="A0A1B6C183"/>
<dbReference type="GO" id="GO:0005044">
    <property type="term" value="F:scavenger receptor activity"/>
    <property type="evidence" value="ECO:0007669"/>
    <property type="project" value="TreeGrafter"/>
</dbReference>
<gene>
    <name evidence="14" type="ORF">g.6432</name>
    <name evidence="13" type="ORF">g.6434</name>
</gene>
<dbReference type="PANTHER" id="PTHR11923:SF69">
    <property type="entry name" value="SENSORY NEURON MEMBRANE PROTEIN 1"/>
    <property type="match status" value="1"/>
</dbReference>
<keyword evidence="8 12" id="KW-0472">Membrane</keyword>
<proteinExistence type="inferred from homology"/>
<reference evidence="13" key="1">
    <citation type="submission" date="2015-12" db="EMBL/GenBank/DDBJ databases">
        <title>De novo transcriptome assembly of four potential Pierce s Disease insect vectors from Arizona vineyards.</title>
        <authorList>
            <person name="Tassone E.E."/>
        </authorList>
    </citation>
    <scope>NUCLEOTIDE SEQUENCE</scope>
</reference>
<sequence length="568" mass="63918">MMQNYTHTISLVGGCLIVLLGLVLHFAAIPEYLSSEIIKAKTLEDDSEALERWISLPMPLEFKVYVFNVTNPNEVSIGAQPIVKEMGPYVYDEYVSKVNLKYDADSISYFVRKKFIFNQQKSGCRREEDVVTSLNVPLLGTAMMVERIFRPGLPFLNSAIPYLFPGIKNIFWTASVKDLFFDGILLDCTNQNTIAICSAMDGKTPATLWKLATNDYMFSFFHHKNTSLEGPFVENRGISNISNLGQISSYMGKTELSVWLPNSTCNVVKGTDSSIYPPFLTRDHPIYIFQTDVCASLAAVYEKEVETEGIKVLRFVNAPENFGDPYEYESSKCRCKINKKNNTLNCLKPGVIDLSDCQGAPVISSLPHYLLADSTYKNYVEGLLPNKTEHATFIDIQPDTGVPVEGHKRMQLNMHLKKVPGIDVLKYVSEGLFPILWIDEGVKLSGESLEKLKSFQSSANLLYWFGMVIIILGVLLSSIAFLYILYAKRMFCFENISSNKVMSVTDYRTADQLKAAEVNKTSLFQTSLDPSLNNTLNLKLFPNNHANVYPNDQQVLQLPHNINSRQSS</sequence>
<dbReference type="GO" id="GO:0005737">
    <property type="term" value="C:cytoplasm"/>
    <property type="evidence" value="ECO:0007669"/>
    <property type="project" value="TreeGrafter"/>
</dbReference>
<keyword evidence="9" id="KW-1015">Disulfide bond</keyword>
<evidence type="ECO:0000256" key="5">
    <source>
        <dbReference type="ARBA" id="ARBA00022692"/>
    </source>
</evidence>
<organism evidence="13">
    <name type="scientific">Clastoptera arizonana</name>
    <name type="common">Arizona spittle bug</name>
    <dbReference type="NCBI Taxonomy" id="38151"/>
    <lineage>
        <taxon>Eukaryota</taxon>
        <taxon>Metazoa</taxon>
        <taxon>Ecdysozoa</taxon>
        <taxon>Arthropoda</taxon>
        <taxon>Hexapoda</taxon>
        <taxon>Insecta</taxon>
        <taxon>Pterygota</taxon>
        <taxon>Neoptera</taxon>
        <taxon>Paraneoptera</taxon>
        <taxon>Hemiptera</taxon>
        <taxon>Auchenorrhyncha</taxon>
        <taxon>Cercopoidea</taxon>
        <taxon>Clastopteridae</taxon>
        <taxon>Clastoptera</taxon>
    </lineage>
</organism>
<dbReference type="PANTHER" id="PTHR11923">
    <property type="entry name" value="SCAVENGER RECEPTOR CLASS B TYPE-1 SR-B1"/>
    <property type="match status" value="1"/>
</dbReference>
<keyword evidence="7 12" id="KW-1133">Transmembrane helix</keyword>
<evidence type="ECO:0000256" key="11">
    <source>
        <dbReference type="ARBA" id="ARBA00023180"/>
    </source>
</evidence>
<evidence type="ECO:0000256" key="8">
    <source>
        <dbReference type="ARBA" id="ARBA00023136"/>
    </source>
</evidence>
<dbReference type="EMBL" id="GEDC01020997">
    <property type="protein sequence ID" value="JAS16301.1"/>
    <property type="molecule type" value="Transcribed_RNA"/>
</dbReference>